<dbReference type="RefSeq" id="WP_101356808.1">
    <property type="nucleotide sequence ID" value="NZ_PIQO01000047.1"/>
</dbReference>
<protein>
    <submittedName>
        <fullName evidence="1">Uncharacterized protein</fullName>
    </submittedName>
</protein>
<evidence type="ECO:0000313" key="2">
    <source>
        <dbReference type="Proteomes" id="UP000233440"/>
    </source>
</evidence>
<proteinExistence type="predicted"/>
<sequence>MIKCKVCNQPLKETDDIMVVDGNIYEAVHDECHYRYISNMHMNNLVSLGELKEMINEYEETL</sequence>
<comment type="caution">
    <text evidence="1">The sequence shown here is derived from an EMBL/GenBank/DDBJ whole genome shotgun (WGS) entry which is preliminary data.</text>
</comment>
<evidence type="ECO:0000313" key="1">
    <source>
        <dbReference type="EMBL" id="PKR82405.1"/>
    </source>
</evidence>
<organism evidence="1 2">
    <name type="scientific">Heyndrickxia camelliae</name>
    <dbReference type="NCBI Taxonomy" id="1707093"/>
    <lineage>
        <taxon>Bacteria</taxon>
        <taxon>Bacillati</taxon>
        <taxon>Bacillota</taxon>
        <taxon>Bacilli</taxon>
        <taxon>Bacillales</taxon>
        <taxon>Bacillaceae</taxon>
        <taxon>Heyndrickxia</taxon>
    </lineage>
</organism>
<gene>
    <name evidence="1" type="ORF">CWO92_24625</name>
</gene>
<accession>A0A2N3LCW0</accession>
<dbReference type="EMBL" id="PIQO01000047">
    <property type="protein sequence ID" value="PKR82405.1"/>
    <property type="molecule type" value="Genomic_DNA"/>
</dbReference>
<dbReference type="AlphaFoldDB" id="A0A2N3LCW0"/>
<reference evidence="1 2" key="1">
    <citation type="submission" date="2017-11" db="EMBL/GenBank/DDBJ databases">
        <title>Bacillus camelliae sp. nov., isolated from pu'er tea.</title>
        <authorList>
            <person name="Niu L."/>
        </authorList>
    </citation>
    <scope>NUCLEOTIDE SEQUENCE [LARGE SCALE GENOMIC DNA]</scope>
    <source>
        <strain evidence="1 2">7578-1</strain>
    </source>
</reference>
<keyword evidence="2" id="KW-1185">Reference proteome</keyword>
<name>A0A2N3LCW0_9BACI</name>
<dbReference type="Proteomes" id="UP000233440">
    <property type="component" value="Unassembled WGS sequence"/>
</dbReference>